<dbReference type="Gene3D" id="3.40.50.720">
    <property type="entry name" value="NAD(P)-binding Rossmann-like Domain"/>
    <property type="match status" value="1"/>
</dbReference>
<dbReference type="AlphaFoldDB" id="Q16BD2"/>
<dbReference type="FunFam" id="3.40.50.720:FF:000068">
    <property type="entry name" value="Sorbitol dehydrogenase"/>
    <property type="match status" value="1"/>
</dbReference>
<keyword evidence="4 7" id="KW-0862">Zinc</keyword>
<keyword evidence="5 9" id="KW-0560">Oxidoreductase</keyword>
<feature type="domain" description="Enoyl reductase (ER)" evidence="8">
    <location>
        <begin position="12"/>
        <end position="343"/>
    </location>
</feature>
<dbReference type="GO" id="GO:0008270">
    <property type="term" value="F:zinc ion binding"/>
    <property type="evidence" value="ECO:0007669"/>
    <property type="project" value="InterPro"/>
</dbReference>
<dbReference type="STRING" id="375451.RD1_1048"/>
<dbReference type="eggNOG" id="COG1063">
    <property type="taxonomic scope" value="Bacteria"/>
</dbReference>
<dbReference type="PANTHER" id="PTHR43161">
    <property type="entry name" value="SORBITOL DEHYDROGENASE"/>
    <property type="match status" value="1"/>
</dbReference>
<dbReference type="HOGENOM" id="CLU_026673_11_5_5"/>
<evidence type="ECO:0000256" key="1">
    <source>
        <dbReference type="ARBA" id="ARBA00001947"/>
    </source>
</evidence>
<dbReference type="Pfam" id="PF08240">
    <property type="entry name" value="ADH_N"/>
    <property type="match status" value="1"/>
</dbReference>
<dbReference type="KEGG" id="rde:RD1_1048"/>
<evidence type="ECO:0000313" key="10">
    <source>
        <dbReference type="Proteomes" id="UP000007029"/>
    </source>
</evidence>
<dbReference type="CDD" id="cd08232">
    <property type="entry name" value="idonate-5-DH"/>
    <property type="match status" value="1"/>
</dbReference>
<name>Q16BD2_ROSDO</name>
<evidence type="ECO:0000256" key="4">
    <source>
        <dbReference type="ARBA" id="ARBA00022833"/>
    </source>
</evidence>
<keyword evidence="10" id="KW-1185">Reference proteome</keyword>
<keyword evidence="3 7" id="KW-0479">Metal-binding</keyword>
<dbReference type="GO" id="GO:0050572">
    <property type="term" value="F:L-idonate 5-dehydrogenase [NAD(P)+] activity"/>
    <property type="evidence" value="ECO:0007669"/>
    <property type="project" value="UniProtKB-EC"/>
</dbReference>
<dbReference type="Gene3D" id="3.90.180.10">
    <property type="entry name" value="Medium-chain alcohol dehydrogenases, catalytic domain"/>
    <property type="match status" value="1"/>
</dbReference>
<keyword evidence="6" id="KW-0520">NAD</keyword>
<dbReference type="Pfam" id="PF00107">
    <property type="entry name" value="ADH_zinc_N"/>
    <property type="match status" value="1"/>
</dbReference>
<evidence type="ECO:0000313" key="9">
    <source>
        <dbReference type="EMBL" id="ABG30711.1"/>
    </source>
</evidence>
<evidence type="ECO:0000256" key="2">
    <source>
        <dbReference type="ARBA" id="ARBA00008072"/>
    </source>
</evidence>
<proteinExistence type="inferred from homology"/>
<evidence type="ECO:0000256" key="3">
    <source>
        <dbReference type="ARBA" id="ARBA00022723"/>
    </source>
</evidence>
<dbReference type="SMART" id="SM00829">
    <property type="entry name" value="PKS_ER"/>
    <property type="match status" value="1"/>
</dbReference>
<dbReference type="PROSITE" id="PS00059">
    <property type="entry name" value="ADH_ZINC"/>
    <property type="match status" value="1"/>
</dbReference>
<protein>
    <submittedName>
        <fullName evidence="9">L-idonate 5-dehydrogenase, putative</fullName>
        <ecNumber evidence="9">1.1.1.264</ecNumber>
    </submittedName>
</protein>
<dbReference type="Proteomes" id="UP000007029">
    <property type="component" value="Chromosome"/>
</dbReference>
<dbReference type="SUPFAM" id="SSF50129">
    <property type="entry name" value="GroES-like"/>
    <property type="match status" value="1"/>
</dbReference>
<dbReference type="RefSeq" id="WP_011567333.1">
    <property type="nucleotide sequence ID" value="NC_008209.1"/>
</dbReference>
<reference evidence="9 10" key="1">
    <citation type="journal article" date="2007" name="J. Bacteriol.">
        <title>The complete genome sequence of Roseobacter denitrificans reveals a mixotrophic rather than photosynthetic metabolism.</title>
        <authorList>
            <person name="Swingley W.D."/>
            <person name="Sadekar S."/>
            <person name="Mastrian S.D."/>
            <person name="Matthies H.J."/>
            <person name="Hao J."/>
            <person name="Ramos H."/>
            <person name="Acharya C.R."/>
            <person name="Conrad A.L."/>
            <person name="Taylor H.L."/>
            <person name="Dejesa L.C."/>
            <person name="Shah M.K."/>
            <person name="O'huallachain M.E."/>
            <person name="Lince M.T."/>
            <person name="Blankenship R.E."/>
            <person name="Beatty J.T."/>
            <person name="Touchman J.W."/>
        </authorList>
    </citation>
    <scope>NUCLEOTIDE SEQUENCE [LARGE SCALE GENOMIC DNA]</scope>
    <source>
        <strain evidence="10">ATCC 33942 / OCh 114</strain>
    </source>
</reference>
<dbReference type="InterPro" id="IPR002328">
    <property type="entry name" value="ADH_Zn_CS"/>
</dbReference>
<organism evidence="9 10">
    <name type="scientific">Roseobacter denitrificans (strain ATCC 33942 / OCh 114)</name>
    <name type="common">Erythrobacter sp. (strain OCh 114)</name>
    <name type="synonym">Roseobacter denitrificans</name>
    <dbReference type="NCBI Taxonomy" id="375451"/>
    <lineage>
        <taxon>Bacteria</taxon>
        <taxon>Pseudomonadati</taxon>
        <taxon>Pseudomonadota</taxon>
        <taxon>Alphaproteobacteria</taxon>
        <taxon>Rhodobacterales</taxon>
        <taxon>Roseobacteraceae</taxon>
        <taxon>Roseobacter</taxon>
    </lineage>
</organism>
<evidence type="ECO:0000256" key="7">
    <source>
        <dbReference type="RuleBase" id="RU361277"/>
    </source>
</evidence>
<evidence type="ECO:0000256" key="6">
    <source>
        <dbReference type="ARBA" id="ARBA00023027"/>
    </source>
</evidence>
<sequence length="348" mass="36764">MTTTICRLHSKGDLRVEEIASPPLEAGDVAVEIARGGICGSDLHYFQHGGFGPVRVKEPIILGHEIAGVVKSVAPGVTAVEPGDKVAVNPSQPCNDCHFCTREEYQHCLNMRFLGSARTFPHVQGGFRSILPVQASQCVKVSAHTDIAHAACAEPLAVCLHAANQAGDLAGKRVLVTGAGPIGALCVAVAKARGASNIVVTDLVDFTLSNASKMGATHCINIATSADLMDAFRSPEQQFDVVFECSGAEAAIAMAIEFVRPRGTLVQVGVAGSLNIPINAIVGKEVSLKGTHRFHPEFADAVRMIDEGVIDVAPMITQVFPVEQAHEAFATTLDRNKSIKVQLSFQSV</sequence>
<dbReference type="EC" id="1.1.1.264" evidence="9"/>
<comment type="cofactor">
    <cofactor evidence="1 7">
        <name>Zn(2+)</name>
        <dbReference type="ChEBI" id="CHEBI:29105"/>
    </cofactor>
</comment>
<dbReference type="InterPro" id="IPR013149">
    <property type="entry name" value="ADH-like_C"/>
</dbReference>
<dbReference type="InterPro" id="IPR013154">
    <property type="entry name" value="ADH-like_N"/>
</dbReference>
<gene>
    <name evidence="9" type="primary">idnD</name>
    <name evidence="9" type="ordered locus">RD1_1048</name>
</gene>
<dbReference type="InterPro" id="IPR011032">
    <property type="entry name" value="GroES-like_sf"/>
</dbReference>
<comment type="similarity">
    <text evidence="2 7">Belongs to the zinc-containing alcohol dehydrogenase family.</text>
</comment>
<dbReference type="InterPro" id="IPR020843">
    <property type="entry name" value="ER"/>
</dbReference>
<evidence type="ECO:0000256" key="5">
    <source>
        <dbReference type="ARBA" id="ARBA00023002"/>
    </source>
</evidence>
<dbReference type="SUPFAM" id="SSF51735">
    <property type="entry name" value="NAD(P)-binding Rossmann-fold domains"/>
    <property type="match status" value="1"/>
</dbReference>
<dbReference type="InterPro" id="IPR036291">
    <property type="entry name" value="NAD(P)-bd_dom_sf"/>
</dbReference>
<dbReference type="OrthoDB" id="5295340at2"/>
<dbReference type="PANTHER" id="PTHR43161:SF9">
    <property type="entry name" value="SORBITOL DEHYDROGENASE"/>
    <property type="match status" value="1"/>
</dbReference>
<accession>Q16BD2</accession>
<evidence type="ECO:0000259" key="8">
    <source>
        <dbReference type="SMART" id="SM00829"/>
    </source>
</evidence>
<dbReference type="EMBL" id="CP000362">
    <property type="protein sequence ID" value="ABG30711.1"/>
    <property type="molecule type" value="Genomic_DNA"/>
</dbReference>